<feature type="compositionally biased region" description="Basic and acidic residues" evidence="1">
    <location>
        <begin position="1"/>
        <end position="23"/>
    </location>
</feature>
<name>A0A6N3H2M3_9ENTR</name>
<dbReference type="EMBL" id="CACRTZ010000035">
    <property type="protein sequence ID" value="VYU70179.1"/>
    <property type="molecule type" value="Genomic_DNA"/>
</dbReference>
<gene>
    <name evidence="2" type="ORF">EMLFYP7_03521</name>
</gene>
<sequence>MVQADRDQQAVKEGVDTRADRAQLLDMFAEAHQPAEHHRPDEHHNEGDHDHDKGGQDRHQAATAKEGERFRQLDAAKAVVQFSGNDTHHNTDELVFDFTEGGRHLVGRDFLDHGDGGR</sequence>
<feature type="region of interest" description="Disordered" evidence="1">
    <location>
        <begin position="1"/>
        <end position="69"/>
    </location>
</feature>
<reference evidence="2" key="1">
    <citation type="submission" date="2019-11" db="EMBL/GenBank/DDBJ databases">
        <authorList>
            <person name="Feng L."/>
        </authorList>
    </citation>
    <scope>NUCLEOTIDE SEQUENCE</scope>
    <source>
        <strain evidence="2">EMassiliensisLFYP7</strain>
    </source>
</reference>
<evidence type="ECO:0000256" key="1">
    <source>
        <dbReference type="SAM" id="MobiDB-lite"/>
    </source>
</evidence>
<organism evidence="2">
    <name type="scientific">Phytobacter massiliensis</name>
    <dbReference type="NCBI Taxonomy" id="1485952"/>
    <lineage>
        <taxon>Bacteria</taxon>
        <taxon>Pseudomonadati</taxon>
        <taxon>Pseudomonadota</taxon>
        <taxon>Gammaproteobacteria</taxon>
        <taxon>Enterobacterales</taxon>
        <taxon>Enterobacteriaceae</taxon>
        <taxon>Phytobacter</taxon>
    </lineage>
</organism>
<protein>
    <submittedName>
        <fullName evidence="2">Uncharacterized protein</fullName>
    </submittedName>
</protein>
<feature type="compositionally biased region" description="Basic and acidic residues" evidence="1">
    <location>
        <begin position="33"/>
        <end position="69"/>
    </location>
</feature>
<evidence type="ECO:0000313" key="2">
    <source>
        <dbReference type="EMBL" id="VYU70179.1"/>
    </source>
</evidence>
<accession>A0A6N3H2M3</accession>
<proteinExistence type="predicted"/>
<dbReference type="AlphaFoldDB" id="A0A6N3H2M3"/>